<proteinExistence type="predicted"/>
<sequence>MFQDLRRTFDSQTPFLLSHCKLITCHDSLCSSGMNACTRNLEHNMGCWKSLRSLTVMKTIHNGATELIHGELML</sequence>
<evidence type="ECO:0000313" key="2">
    <source>
        <dbReference type="Proteomes" id="UP001497516"/>
    </source>
</evidence>
<organism evidence="1 2">
    <name type="scientific">Linum trigynum</name>
    <dbReference type="NCBI Taxonomy" id="586398"/>
    <lineage>
        <taxon>Eukaryota</taxon>
        <taxon>Viridiplantae</taxon>
        <taxon>Streptophyta</taxon>
        <taxon>Embryophyta</taxon>
        <taxon>Tracheophyta</taxon>
        <taxon>Spermatophyta</taxon>
        <taxon>Magnoliopsida</taxon>
        <taxon>eudicotyledons</taxon>
        <taxon>Gunneridae</taxon>
        <taxon>Pentapetalae</taxon>
        <taxon>rosids</taxon>
        <taxon>fabids</taxon>
        <taxon>Malpighiales</taxon>
        <taxon>Linaceae</taxon>
        <taxon>Linum</taxon>
    </lineage>
</organism>
<evidence type="ECO:0000313" key="1">
    <source>
        <dbReference type="EMBL" id="CAL1375170.1"/>
    </source>
</evidence>
<dbReference type="EMBL" id="OZ034816">
    <property type="protein sequence ID" value="CAL1375170.1"/>
    <property type="molecule type" value="Genomic_DNA"/>
</dbReference>
<protein>
    <submittedName>
        <fullName evidence="1">Uncharacterized protein</fullName>
    </submittedName>
</protein>
<reference evidence="1 2" key="1">
    <citation type="submission" date="2024-04" db="EMBL/GenBank/DDBJ databases">
        <authorList>
            <person name="Fracassetti M."/>
        </authorList>
    </citation>
    <scope>NUCLEOTIDE SEQUENCE [LARGE SCALE GENOMIC DNA]</scope>
</reference>
<keyword evidence="2" id="KW-1185">Reference proteome</keyword>
<dbReference type="AlphaFoldDB" id="A0AAV2DMM5"/>
<dbReference type="Proteomes" id="UP001497516">
    <property type="component" value="Chromosome 3"/>
</dbReference>
<name>A0AAV2DMM5_9ROSI</name>
<gene>
    <name evidence="1" type="ORF">LTRI10_LOCUS16985</name>
</gene>
<accession>A0AAV2DMM5</accession>